<dbReference type="Proteomes" id="UP000032900">
    <property type="component" value="Unassembled WGS sequence"/>
</dbReference>
<reference evidence="1 2" key="1">
    <citation type="journal article" date="2015" name="Microbes Environ.">
        <title>Distribution and evolution of nitrogen fixation genes in the phylum bacteroidetes.</title>
        <authorList>
            <person name="Inoue J."/>
            <person name="Oshima K."/>
            <person name="Suda W."/>
            <person name="Sakamoto M."/>
            <person name="Iino T."/>
            <person name="Noda S."/>
            <person name="Hongoh Y."/>
            <person name="Hattori M."/>
            <person name="Ohkuma M."/>
        </authorList>
    </citation>
    <scope>NUCLEOTIDE SEQUENCE [LARGE SCALE GENOMIC DNA]</scope>
    <source>
        <strain evidence="1">JCM 15548</strain>
    </source>
</reference>
<organism evidence="1 2">
    <name type="scientific">Geofilum rubicundum JCM 15548</name>
    <dbReference type="NCBI Taxonomy" id="1236989"/>
    <lineage>
        <taxon>Bacteria</taxon>
        <taxon>Pseudomonadati</taxon>
        <taxon>Bacteroidota</taxon>
        <taxon>Bacteroidia</taxon>
        <taxon>Marinilabiliales</taxon>
        <taxon>Marinilabiliaceae</taxon>
        <taxon>Geofilum</taxon>
    </lineage>
</organism>
<sequence length="93" mass="11011">MKKDINFLTSELVTQAYLNQFLFKKISDKELANYIGDALDFRNKYVERTNHPDGKDNPKLVRGYYKNLRKEMLEEFGKLYETLAQQLNEQSAK</sequence>
<dbReference type="EMBL" id="BAZW01000025">
    <property type="protein sequence ID" value="GAO30571.1"/>
    <property type="molecule type" value="Genomic_DNA"/>
</dbReference>
<proteinExistence type="predicted"/>
<evidence type="ECO:0000313" key="1">
    <source>
        <dbReference type="EMBL" id="GAO30571.1"/>
    </source>
</evidence>
<evidence type="ECO:0000313" key="2">
    <source>
        <dbReference type="Proteomes" id="UP000032900"/>
    </source>
</evidence>
<dbReference type="AlphaFoldDB" id="A0A0E9LZL9"/>
<dbReference type="STRING" id="1236989.JCM15548_12857"/>
<accession>A0A0E9LZL9</accession>
<name>A0A0E9LZL9_9BACT</name>
<gene>
    <name evidence="1" type="ORF">JCM15548_12857</name>
</gene>
<comment type="caution">
    <text evidence="1">The sequence shown here is derived from an EMBL/GenBank/DDBJ whole genome shotgun (WGS) entry which is preliminary data.</text>
</comment>
<protein>
    <submittedName>
        <fullName evidence="1">Uncharacterized protein</fullName>
    </submittedName>
</protein>
<keyword evidence="2" id="KW-1185">Reference proteome</keyword>